<proteinExistence type="predicted"/>
<dbReference type="AlphaFoldDB" id="A0A238L6F4"/>
<sequence>MYDLSTLRKHAGLLDDMAAAQGIDLEEATFAGTITIPEIEDAVLRCASCTRPDACSVWLKAKDSFASETPDYCRNTELFTNLKRGDQQ</sequence>
<dbReference type="Proteomes" id="UP000220836">
    <property type="component" value="Unassembled WGS sequence"/>
</dbReference>
<reference evidence="2 3" key="1">
    <citation type="submission" date="2017-05" db="EMBL/GenBank/DDBJ databases">
        <authorList>
            <person name="Song R."/>
            <person name="Chenine A.L."/>
            <person name="Ruprecht R.M."/>
        </authorList>
    </citation>
    <scope>NUCLEOTIDE SEQUENCE [LARGE SCALE GENOMIC DNA]</scope>
    <source>
        <strain evidence="2 3">CECT 8663</strain>
    </source>
</reference>
<dbReference type="Pfam" id="PF20056">
    <property type="entry name" value="DUF6455"/>
    <property type="match status" value="1"/>
</dbReference>
<dbReference type="InterPro" id="IPR045601">
    <property type="entry name" value="DUF6455"/>
</dbReference>
<protein>
    <recommendedName>
        <fullName evidence="1">DUF6455 domain-containing protein</fullName>
    </recommendedName>
</protein>
<feature type="domain" description="DUF6455" evidence="1">
    <location>
        <begin position="1"/>
        <end position="84"/>
    </location>
</feature>
<evidence type="ECO:0000313" key="2">
    <source>
        <dbReference type="EMBL" id="SMX49962.1"/>
    </source>
</evidence>
<dbReference type="OrthoDB" id="7961152at2"/>
<evidence type="ECO:0000313" key="3">
    <source>
        <dbReference type="Proteomes" id="UP000220836"/>
    </source>
</evidence>
<evidence type="ECO:0000259" key="1">
    <source>
        <dbReference type="Pfam" id="PF20056"/>
    </source>
</evidence>
<gene>
    <name evidence="2" type="ORF">PEV8663_04411</name>
</gene>
<dbReference type="RefSeq" id="WP_097806829.1">
    <property type="nucleotide sequence ID" value="NZ_FXYH01000025.1"/>
</dbReference>
<name>A0A238L6F4_9RHOB</name>
<accession>A0A238L6F4</accession>
<organism evidence="2 3">
    <name type="scientific">Pelagimonas varians</name>
    <dbReference type="NCBI Taxonomy" id="696760"/>
    <lineage>
        <taxon>Bacteria</taxon>
        <taxon>Pseudomonadati</taxon>
        <taxon>Pseudomonadota</taxon>
        <taxon>Alphaproteobacteria</taxon>
        <taxon>Rhodobacterales</taxon>
        <taxon>Roseobacteraceae</taxon>
        <taxon>Pelagimonas</taxon>
    </lineage>
</organism>
<dbReference type="EMBL" id="FXYH01000025">
    <property type="protein sequence ID" value="SMX49962.1"/>
    <property type="molecule type" value="Genomic_DNA"/>
</dbReference>
<keyword evidence="3" id="KW-1185">Reference proteome</keyword>